<name>A0ABV5KDG9_9ACTN</name>
<dbReference type="InterPro" id="IPR009057">
    <property type="entry name" value="Homeodomain-like_sf"/>
</dbReference>
<evidence type="ECO:0000256" key="2">
    <source>
        <dbReference type="PROSITE-ProRule" id="PRU00335"/>
    </source>
</evidence>
<gene>
    <name evidence="4" type="ORF">ACFFRI_17070</name>
</gene>
<protein>
    <submittedName>
        <fullName evidence="4">TetR/AcrR family transcriptional regulator</fullName>
    </submittedName>
</protein>
<evidence type="ECO:0000256" key="1">
    <source>
        <dbReference type="ARBA" id="ARBA00023125"/>
    </source>
</evidence>
<comment type="caution">
    <text evidence="4">The sequence shown here is derived from an EMBL/GenBank/DDBJ whole genome shotgun (WGS) entry which is preliminary data.</text>
</comment>
<dbReference type="InterPro" id="IPR001647">
    <property type="entry name" value="HTH_TetR"/>
</dbReference>
<sequence>MDVRQQRSQAALFAAALRLAATAPVGSLTATALAREAGVHRSTFYELASSPADLVERALRAELDDLRAGLLVDGDPDLDRAVTGVTRGVLEHVRRHAEIYRRGLADDSGVASLHPMLARHFRETSRLLSARARLRVDLEVAGIDGVRVEDTAIHFVCAATVGAIEAWVGSDDLDVDAFLALYLRLLPGWWPHDRGTD</sequence>
<keyword evidence="5" id="KW-1185">Reference proteome</keyword>
<dbReference type="RefSeq" id="WP_140008232.1">
    <property type="nucleotide sequence ID" value="NZ_JBHMDG010000025.1"/>
</dbReference>
<organism evidence="4 5">
    <name type="scientific">Nocardioides plantarum</name>
    <dbReference type="NCBI Taxonomy" id="29299"/>
    <lineage>
        <taxon>Bacteria</taxon>
        <taxon>Bacillati</taxon>
        <taxon>Actinomycetota</taxon>
        <taxon>Actinomycetes</taxon>
        <taxon>Propionibacteriales</taxon>
        <taxon>Nocardioidaceae</taxon>
        <taxon>Nocardioides</taxon>
    </lineage>
</organism>
<accession>A0ABV5KDG9</accession>
<dbReference type="Gene3D" id="1.10.357.10">
    <property type="entry name" value="Tetracycline Repressor, domain 2"/>
    <property type="match status" value="1"/>
</dbReference>
<keyword evidence="1 2" id="KW-0238">DNA-binding</keyword>
<dbReference type="PROSITE" id="PS50977">
    <property type="entry name" value="HTH_TETR_2"/>
    <property type="match status" value="1"/>
</dbReference>
<evidence type="ECO:0000259" key="3">
    <source>
        <dbReference type="PROSITE" id="PS50977"/>
    </source>
</evidence>
<dbReference type="SUPFAM" id="SSF46689">
    <property type="entry name" value="Homeodomain-like"/>
    <property type="match status" value="1"/>
</dbReference>
<reference evidence="4 5" key="1">
    <citation type="submission" date="2024-09" db="EMBL/GenBank/DDBJ databases">
        <authorList>
            <person name="Sun Q."/>
            <person name="Mori K."/>
        </authorList>
    </citation>
    <scope>NUCLEOTIDE SEQUENCE [LARGE SCALE GENOMIC DNA]</scope>
    <source>
        <strain evidence="4 5">JCM 9626</strain>
    </source>
</reference>
<evidence type="ECO:0000313" key="5">
    <source>
        <dbReference type="Proteomes" id="UP001589750"/>
    </source>
</evidence>
<evidence type="ECO:0000313" key="4">
    <source>
        <dbReference type="EMBL" id="MFB9314772.1"/>
    </source>
</evidence>
<proteinExistence type="predicted"/>
<dbReference type="Proteomes" id="UP001589750">
    <property type="component" value="Unassembled WGS sequence"/>
</dbReference>
<feature type="DNA-binding region" description="H-T-H motif" evidence="2">
    <location>
        <begin position="29"/>
        <end position="48"/>
    </location>
</feature>
<dbReference type="EMBL" id="JBHMDG010000025">
    <property type="protein sequence ID" value="MFB9314772.1"/>
    <property type="molecule type" value="Genomic_DNA"/>
</dbReference>
<feature type="domain" description="HTH tetR-type" evidence="3">
    <location>
        <begin position="6"/>
        <end position="66"/>
    </location>
</feature>